<dbReference type="GO" id="GO:0005634">
    <property type="term" value="C:nucleus"/>
    <property type="evidence" value="ECO:0007669"/>
    <property type="project" value="UniProtKB-SubCell"/>
</dbReference>
<dbReference type="InterPro" id="IPR036638">
    <property type="entry name" value="HLH_DNA-bd_sf"/>
</dbReference>
<feature type="region of interest" description="Disordered" evidence="6">
    <location>
        <begin position="1"/>
        <end position="48"/>
    </location>
</feature>
<dbReference type="GO" id="GO:0000978">
    <property type="term" value="F:RNA polymerase II cis-regulatory region sequence-specific DNA binding"/>
    <property type="evidence" value="ECO:0007669"/>
    <property type="project" value="TreeGrafter"/>
</dbReference>
<keyword evidence="2" id="KW-0805">Transcription regulation</keyword>
<dbReference type="STRING" id="1882483.A0A317XHH2"/>
<feature type="compositionally biased region" description="Basic residues" evidence="6">
    <location>
        <begin position="348"/>
        <end position="368"/>
    </location>
</feature>
<organism evidence="7 8">
    <name type="scientific">Testicularia cyperi</name>
    <dbReference type="NCBI Taxonomy" id="1882483"/>
    <lineage>
        <taxon>Eukaryota</taxon>
        <taxon>Fungi</taxon>
        <taxon>Dikarya</taxon>
        <taxon>Basidiomycota</taxon>
        <taxon>Ustilaginomycotina</taxon>
        <taxon>Ustilaginomycetes</taxon>
        <taxon>Ustilaginales</taxon>
        <taxon>Anthracoideaceae</taxon>
        <taxon>Testicularia</taxon>
    </lineage>
</organism>
<dbReference type="GO" id="GO:0000981">
    <property type="term" value="F:DNA-binding transcription factor activity, RNA polymerase II-specific"/>
    <property type="evidence" value="ECO:0007669"/>
    <property type="project" value="TreeGrafter"/>
</dbReference>
<dbReference type="OrthoDB" id="5778525at2759"/>
<feature type="region of interest" description="Disordered" evidence="6">
    <location>
        <begin position="328"/>
        <end position="384"/>
    </location>
</feature>
<evidence type="ECO:0000313" key="8">
    <source>
        <dbReference type="Proteomes" id="UP000246740"/>
    </source>
</evidence>
<dbReference type="Proteomes" id="UP000246740">
    <property type="component" value="Unassembled WGS sequence"/>
</dbReference>
<sequence length="655" mass="69180">MASSSTSYPFPSATSPSSIDATNPQPAMASSSSSEKPADLPPMPVPYEDFQFSLDLPAELDFSDIQFLSSVDRKGGPSNPMTPGLTAHFHGSGSTPHAMFGLDDIQMASRSNSRRGSLSKGSHPASPRVGSSRFSESALRPPPPPDFEPSPGSNLFGSDAFAGGVLSPFGVGTPGATDKAGANGQLFDAREKNMLVNFLEGFEWDFDPSLPEGMPSFAAAAAERASSAAEALGLQLGSSPAGGRGPMPHGGPMMSATPRHMQGRNKVGSPASGSDTATPSTNEFVSSSGTSPHGSYRSHSHKRSLSNKSRNFHQGEADLVNAAFGGGLSEWSSQSQQHQYQHQNQQHSHSHHPHPHPHPQPHMQHHPQQHQQYPTDMTMTGSKRDAGHLGLREADEQTQAALALGSLTGMHAEMFRMNAGLDILQSIAQPSNPSQSSQNSAPGQSALPSSNSNSGKKLKIEHDEEEDERGRTSSNNGDANAGSKRELLTESEKRQNHILSEQRRRNYIREGFKELVVLLDDGRSFGARALGLSSGFGTGVEDEGLDDRTDVEADPVDVLTVGRKKPPKKAKKAGPNGVRQRGKGRGRGGSAGGGAGSKSAVLFQAVDLIRWLDGKSEQLAKQCEELEQLAGLPDPDSIIAAVKPASATATATVNA</sequence>
<evidence type="ECO:0000256" key="1">
    <source>
        <dbReference type="ARBA" id="ARBA00004123"/>
    </source>
</evidence>
<feature type="compositionally biased region" description="Basic and acidic residues" evidence="6">
    <location>
        <begin position="483"/>
        <end position="498"/>
    </location>
</feature>
<gene>
    <name evidence="7" type="ORF">BCV70DRAFT_202952</name>
</gene>
<dbReference type="GO" id="GO:0046983">
    <property type="term" value="F:protein dimerization activity"/>
    <property type="evidence" value="ECO:0007669"/>
    <property type="project" value="InterPro"/>
</dbReference>
<name>A0A317XHH2_9BASI</name>
<feature type="region of interest" description="Disordered" evidence="6">
    <location>
        <begin position="71"/>
        <end position="155"/>
    </location>
</feature>
<dbReference type="Gene3D" id="4.10.280.10">
    <property type="entry name" value="Helix-loop-helix DNA-binding domain"/>
    <property type="match status" value="1"/>
</dbReference>
<dbReference type="AlphaFoldDB" id="A0A317XHH2"/>
<evidence type="ECO:0000313" key="7">
    <source>
        <dbReference type="EMBL" id="PWY97302.1"/>
    </source>
</evidence>
<accession>A0A317XHH2</accession>
<keyword evidence="8" id="KW-1185">Reference proteome</keyword>
<feature type="compositionally biased region" description="Gly residues" evidence="6">
    <location>
        <begin position="587"/>
        <end position="596"/>
    </location>
</feature>
<feature type="compositionally biased region" description="Basic residues" evidence="6">
    <location>
        <begin position="296"/>
        <end position="305"/>
    </location>
</feature>
<dbReference type="InterPro" id="IPR052207">
    <property type="entry name" value="Max-like/E-box_TFs"/>
</dbReference>
<proteinExistence type="predicted"/>
<keyword evidence="3" id="KW-0238">DNA-binding</keyword>
<feature type="compositionally biased region" description="Polar residues" evidence="6">
    <location>
        <begin position="1"/>
        <end position="35"/>
    </location>
</feature>
<dbReference type="PANTHER" id="PTHR15741">
    <property type="entry name" value="BASIC HELIX-LOOP-HELIX ZIP TRANSCRIPTION FACTOR"/>
    <property type="match status" value="1"/>
</dbReference>
<evidence type="ECO:0000256" key="2">
    <source>
        <dbReference type="ARBA" id="ARBA00023015"/>
    </source>
</evidence>
<protein>
    <recommendedName>
        <fullName evidence="9">BHLH domain-containing protein</fullName>
    </recommendedName>
</protein>
<dbReference type="InParanoid" id="A0A317XHH2"/>
<feature type="compositionally biased region" description="Polar residues" evidence="6">
    <location>
        <begin position="108"/>
        <end position="120"/>
    </location>
</feature>
<dbReference type="PANTHER" id="PTHR15741:SF27">
    <property type="entry name" value="TRANSCRIPTION FACTOR AP-4"/>
    <property type="match status" value="1"/>
</dbReference>
<keyword evidence="5" id="KW-0539">Nucleus</keyword>
<feature type="compositionally biased region" description="Basic residues" evidence="6">
    <location>
        <begin position="562"/>
        <end position="572"/>
    </location>
</feature>
<keyword evidence="4" id="KW-0804">Transcription</keyword>
<feature type="compositionally biased region" description="Polar residues" evidence="6">
    <location>
        <begin position="271"/>
        <end position="293"/>
    </location>
</feature>
<dbReference type="EMBL" id="KZ819211">
    <property type="protein sequence ID" value="PWY97302.1"/>
    <property type="molecule type" value="Genomic_DNA"/>
</dbReference>
<evidence type="ECO:0000256" key="3">
    <source>
        <dbReference type="ARBA" id="ARBA00023125"/>
    </source>
</evidence>
<dbReference type="SUPFAM" id="SSF47459">
    <property type="entry name" value="HLH, helix-loop-helix DNA-binding domain"/>
    <property type="match status" value="1"/>
</dbReference>
<feature type="region of interest" description="Disordered" evidence="6">
    <location>
        <begin position="235"/>
        <end position="306"/>
    </location>
</feature>
<comment type="subcellular location">
    <subcellularLocation>
        <location evidence="1">Nucleus</location>
    </subcellularLocation>
</comment>
<evidence type="ECO:0000256" key="5">
    <source>
        <dbReference type="ARBA" id="ARBA00023242"/>
    </source>
</evidence>
<evidence type="ECO:0008006" key="9">
    <source>
        <dbReference type="Google" id="ProtNLM"/>
    </source>
</evidence>
<feature type="region of interest" description="Disordered" evidence="6">
    <location>
        <begin position="428"/>
        <end position="498"/>
    </location>
</feature>
<evidence type="ECO:0000256" key="4">
    <source>
        <dbReference type="ARBA" id="ARBA00023163"/>
    </source>
</evidence>
<feature type="region of interest" description="Disordered" evidence="6">
    <location>
        <begin position="560"/>
        <end position="596"/>
    </location>
</feature>
<feature type="compositionally biased region" description="Low complexity" evidence="6">
    <location>
        <begin position="428"/>
        <end position="446"/>
    </location>
</feature>
<reference evidence="7 8" key="1">
    <citation type="journal article" date="2018" name="Mol. Biol. Evol.">
        <title>Broad Genomic Sampling Reveals a Smut Pathogenic Ancestry of the Fungal Clade Ustilaginomycotina.</title>
        <authorList>
            <person name="Kijpornyongpan T."/>
            <person name="Mondo S.J."/>
            <person name="Barry K."/>
            <person name="Sandor L."/>
            <person name="Lee J."/>
            <person name="Lipzen A."/>
            <person name="Pangilinan J."/>
            <person name="LaButti K."/>
            <person name="Hainaut M."/>
            <person name="Henrissat B."/>
            <person name="Grigoriev I.V."/>
            <person name="Spatafora J.W."/>
            <person name="Aime M.C."/>
        </authorList>
    </citation>
    <scope>NUCLEOTIDE SEQUENCE [LARGE SCALE GENOMIC DNA]</scope>
    <source>
        <strain evidence="7 8">MCA 3645</strain>
    </source>
</reference>
<evidence type="ECO:0000256" key="6">
    <source>
        <dbReference type="SAM" id="MobiDB-lite"/>
    </source>
</evidence>
<feature type="compositionally biased region" description="Low complexity" evidence="6">
    <location>
        <begin position="332"/>
        <end position="347"/>
    </location>
</feature>